<feature type="region of interest" description="Disordered" evidence="1">
    <location>
        <begin position="1"/>
        <end position="40"/>
    </location>
</feature>
<dbReference type="Proteomes" id="UP000593573">
    <property type="component" value="Unassembled WGS sequence"/>
</dbReference>
<keyword evidence="3" id="KW-1185">Reference proteome</keyword>
<name>A0A7J8W8D4_9ROSI</name>
<feature type="compositionally biased region" description="Basic and acidic residues" evidence="1">
    <location>
        <begin position="17"/>
        <end position="40"/>
    </location>
</feature>
<evidence type="ECO:0000313" key="2">
    <source>
        <dbReference type="EMBL" id="MBA0671183.1"/>
    </source>
</evidence>
<sequence>MVRIGCRSVRGSLSSKRTTEQTRSHWFEQGKSRSQEGKEK</sequence>
<protein>
    <submittedName>
        <fullName evidence="2">Uncharacterized protein</fullName>
    </submittedName>
</protein>
<gene>
    <name evidence="2" type="ORF">Goklo_029619</name>
</gene>
<evidence type="ECO:0000313" key="3">
    <source>
        <dbReference type="Proteomes" id="UP000593573"/>
    </source>
</evidence>
<dbReference type="OrthoDB" id="996639at2759"/>
<evidence type="ECO:0000256" key="1">
    <source>
        <dbReference type="SAM" id="MobiDB-lite"/>
    </source>
</evidence>
<organism evidence="2 3">
    <name type="scientific">Gossypium klotzschianum</name>
    <dbReference type="NCBI Taxonomy" id="34286"/>
    <lineage>
        <taxon>Eukaryota</taxon>
        <taxon>Viridiplantae</taxon>
        <taxon>Streptophyta</taxon>
        <taxon>Embryophyta</taxon>
        <taxon>Tracheophyta</taxon>
        <taxon>Spermatophyta</taxon>
        <taxon>Magnoliopsida</taxon>
        <taxon>eudicotyledons</taxon>
        <taxon>Gunneridae</taxon>
        <taxon>Pentapetalae</taxon>
        <taxon>rosids</taxon>
        <taxon>malvids</taxon>
        <taxon>Malvales</taxon>
        <taxon>Malvaceae</taxon>
        <taxon>Malvoideae</taxon>
        <taxon>Gossypium</taxon>
    </lineage>
</organism>
<dbReference type="AlphaFoldDB" id="A0A7J8W8D4"/>
<accession>A0A7J8W8D4</accession>
<proteinExistence type="predicted"/>
<dbReference type="EMBL" id="JABFAB010239854">
    <property type="protein sequence ID" value="MBA0671183.1"/>
    <property type="molecule type" value="Genomic_DNA"/>
</dbReference>
<comment type="caution">
    <text evidence="2">The sequence shown here is derived from an EMBL/GenBank/DDBJ whole genome shotgun (WGS) entry which is preliminary data.</text>
</comment>
<reference evidence="2 3" key="1">
    <citation type="journal article" date="2019" name="Genome Biol. Evol.">
        <title>Insights into the evolution of the New World diploid cottons (Gossypium, subgenus Houzingenia) based on genome sequencing.</title>
        <authorList>
            <person name="Grover C.E."/>
            <person name="Arick M.A. 2nd"/>
            <person name="Thrash A."/>
            <person name="Conover J.L."/>
            <person name="Sanders W.S."/>
            <person name="Peterson D.G."/>
            <person name="Frelichowski J.E."/>
            <person name="Scheffler J.A."/>
            <person name="Scheffler B.E."/>
            <person name="Wendel J.F."/>
        </authorList>
    </citation>
    <scope>NUCLEOTIDE SEQUENCE [LARGE SCALE GENOMIC DNA]</scope>
    <source>
        <strain evidence="2">57</strain>
        <tissue evidence="2">Leaf</tissue>
    </source>
</reference>